<dbReference type="Proteomes" id="UP001205843">
    <property type="component" value="Unassembled WGS sequence"/>
</dbReference>
<keyword evidence="2" id="KW-1185">Reference proteome</keyword>
<reference evidence="1" key="1">
    <citation type="submission" date="2022-03" db="EMBL/GenBank/DDBJ databases">
        <title>Genomic Encyclopedia of Type Strains, Phase III (KMG-III): the genomes of soil and plant-associated and newly described type strains.</title>
        <authorList>
            <person name="Whitman W."/>
        </authorList>
    </citation>
    <scope>NUCLEOTIDE SEQUENCE</scope>
    <source>
        <strain evidence="1">ANL 6-2</strain>
    </source>
</reference>
<dbReference type="PRINTS" id="PR01210">
    <property type="entry name" value="GGTRANSPTASE"/>
</dbReference>
<proteinExistence type="predicted"/>
<dbReference type="EC" id="3.4.19.13" evidence="1"/>
<dbReference type="InterPro" id="IPR052896">
    <property type="entry name" value="GGT-like_enzyme"/>
</dbReference>
<dbReference type="InterPro" id="IPR043138">
    <property type="entry name" value="GGT_lsub"/>
</dbReference>
<dbReference type="GO" id="GO:0103068">
    <property type="term" value="F:leukotriene C4 gamma-glutamyl transferase activity"/>
    <property type="evidence" value="ECO:0007669"/>
    <property type="project" value="UniProtKB-EC"/>
</dbReference>
<dbReference type="EC" id="2.3.2.2" evidence="1"/>
<comment type="caution">
    <text evidence="1">The sequence shown here is derived from an EMBL/GenBank/DDBJ whole genome shotgun (WGS) entry which is preliminary data.</text>
</comment>
<keyword evidence="1" id="KW-0808">Transferase</keyword>
<dbReference type="RefSeq" id="WP_253485875.1">
    <property type="nucleotide sequence ID" value="NZ_JALJXV010000020.1"/>
</dbReference>
<dbReference type="AlphaFoldDB" id="A0AAE3KIC3"/>
<dbReference type="InterPro" id="IPR043137">
    <property type="entry name" value="GGT_ssub_C"/>
</dbReference>
<keyword evidence="1" id="KW-0378">Hydrolase</keyword>
<dbReference type="EMBL" id="JALJXV010000020">
    <property type="protein sequence ID" value="MCP1677257.1"/>
    <property type="molecule type" value="Genomic_DNA"/>
</dbReference>
<keyword evidence="1" id="KW-0012">Acyltransferase</keyword>
<dbReference type="Gene3D" id="3.60.20.40">
    <property type="match status" value="1"/>
</dbReference>
<dbReference type="GO" id="GO:0036374">
    <property type="term" value="F:glutathione hydrolase activity"/>
    <property type="evidence" value="ECO:0007669"/>
    <property type="project" value="UniProtKB-EC"/>
</dbReference>
<dbReference type="InterPro" id="IPR029055">
    <property type="entry name" value="Ntn_hydrolases_N"/>
</dbReference>
<protein>
    <submittedName>
        <fullName evidence="1">Gamma-glutamyltranspeptidase/glutathione hydrolase</fullName>
        <ecNumber evidence="1">2.3.2.2</ecNumber>
        <ecNumber evidence="1">3.4.19.13</ecNumber>
    </submittedName>
</protein>
<dbReference type="PANTHER" id="PTHR43881">
    <property type="entry name" value="GAMMA-GLUTAMYLTRANSPEPTIDASE (AFU_ORTHOLOGUE AFUA_4G13580)"/>
    <property type="match status" value="1"/>
</dbReference>
<organism evidence="1 2">
    <name type="scientific">Natronocella acetinitrilica</name>
    <dbReference type="NCBI Taxonomy" id="414046"/>
    <lineage>
        <taxon>Bacteria</taxon>
        <taxon>Pseudomonadati</taxon>
        <taxon>Pseudomonadota</taxon>
        <taxon>Gammaproteobacteria</taxon>
        <taxon>Chromatiales</taxon>
        <taxon>Ectothiorhodospiraceae</taxon>
        <taxon>Natronocella</taxon>
    </lineage>
</organism>
<gene>
    <name evidence="1" type="ORF">J2T57_004436</name>
</gene>
<dbReference type="SUPFAM" id="SSF56235">
    <property type="entry name" value="N-terminal nucleophile aminohydrolases (Ntn hydrolases)"/>
    <property type="match status" value="1"/>
</dbReference>
<dbReference type="Gene3D" id="1.10.246.130">
    <property type="match status" value="1"/>
</dbReference>
<accession>A0AAE3KIC3</accession>
<sequence>MTALDNPYARSREPVYAMGGMVATSQPLAAQAGLAMLREGGNAIDAAIATATALSVVEPSQNGIGGDAFALIWNDGQLHAYNGSGRSPAALTRENTGLGEGDAMPLLGWASVTVPGAPKAWAEVHARFGRLPLERVMQPAIHYARNGYPLGSVVAEYWRRGIATFAHLAGPEFAAWKETFLPAGFSPEAGRVWRSEAHAHTLERIAASAARDFYSGDLTAAIDRHARETGGYLRAEDLAVHRGDWITPISTDYLGHTVWEIPPNTQAIAALEALNILSGLDLPDSRDTVESIHLQIEAMKLAFVDALAYVGDPDHMQVRTEELLSPGYAANRRQEISETACHPEAGAPSKGDTVYLATADADGMMVSFIQSNYLGFGSGVVVPGTGIALHNRGNSFQLKTGHPNEVGPGKRPYHTIMPGFLTRDGKAVGPFGVMGAYMQPQGHVQMMVNSLNYGLNPQASLDAPRWQWTEGRTVRVEQSMPAQVVQGLLARGHNVIVSPDETGFGRGQIIWRNAEGVLCGGSECRADGQVAAF</sequence>
<evidence type="ECO:0000313" key="2">
    <source>
        <dbReference type="Proteomes" id="UP001205843"/>
    </source>
</evidence>
<evidence type="ECO:0000313" key="1">
    <source>
        <dbReference type="EMBL" id="MCP1677257.1"/>
    </source>
</evidence>
<dbReference type="Pfam" id="PF01019">
    <property type="entry name" value="G_glu_transpept"/>
    <property type="match status" value="1"/>
</dbReference>
<name>A0AAE3KIC3_9GAMM</name>
<dbReference type="PANTHER" id="PTHR43881:SF1">
    <property type="entry name" value="GAMMA-GLUTAMYLTRANSPEPTIDASE (AFU_ORTHOLOGUE AFUA_4G13580)"/>
    <property type="match status" value="1"/>
</dbReference>